<keyword evidence="2" id="KW-0808">Transferase</keyword>
<keyword evidence="2" id="KW-0328">Glycosyltransferase</keyword>
<dbReference type="CDD" id="cd03811">
    <property type="entry name" value="GT4_GT28_WabH-like"/>
    <property type="match status" value="1"/>
</dbReference>
<proteinExistence type="predicted"/>
<evidence type="ECO:0000313" key="2">
    <source>
        <dbReference type="EMBL" id="MET7012767.1"/>
    </source>
</evidence>
<dbReference type="InterPro" id="IPR028098">
    <property type="entry name" value="Glyco_trans_4-like_N"/>
</dbReference>
<feature type="domain" description="Glycosyltransferase subfamily 4-like N-terminal" evidence="1">
    <location>
        <begin position="13"/>
        <end position="170"/>
    </location>
</feature>
<name>A0ABV2TFR2_9RHOO</name>
<dbReference type="Gene3D" id="3.40.50.2000">
    <property type="entry name" value="Glycogen Phosphorylase B"/>
    <property type="match status" value="2"/>
</dbReference>
<dbReference type="RefSeq" id="WP_354599226.1">
    <property type="nucleotide sequence ID" value="NZ_JBEWZI010000001.1"/>
</dbReference>
<dbReference type="SUPFAM" id="SSF53756">
    <property type="entry name" value="UDP-Glycosyltransferase/glycogen phosphorylase"/>
    <property type="match status" value="1"/>
</dbReference>
<evidence type="ECO:0000259" key="1">
    <source>
        <dbReference type="Pfam" id="PF13439"/>
    </source>
</evidence>
<keyword evidence="3" id="KW-1185">Reference proteome</keyword>
<accession>A0ABV2TFR2</accession>
<dbReference type="GO" id="GO:0016757">
    <property type="term" value="F:glycosyltransferase activity"/>
    <property type="evidence" value="ECO:0007669"/>
    <property type="project" value="UniProtKB-KW"/>
</dbReference>
<sequence length="366" mass="40030">MKILVVIPLVYGGGAEQVAAVLSREWAQAQTHRVRVLAFNAAGEQLDFGVPIEDMHLPAQAGLWPRLKTALRRVAVVGRVAREFQPDAVMAFMDEAGMVCALAGLRGGWLNKLVVSVHHNPQWLGRGRRALLALFYRLPAAVVAVSQGVRDELAAALHLPVQRLKHIPNPLLQRDDAGLAESRVVAESLPAGFILFVGRLDRHTKGLDVVLAAYVALPAKRPPLVIVGDGPDRDWLRAEIDRLGLNDVHCVGWQRDPQPFYRRAALFVMSSRFEGWSNVLMEAMGQGCQVLASRCPYGPPEILGSDLQDLLLPVGDVAALSAAMQAQLDLKDDARLALQVRLRERAAIFAAPAVAQRWIKLAEGLR</sequence>
<dbReference type="EC" id="2.4.-.-" evidence="2"/>
<gene>
    <name evidence="2" type="ORF">ABXR19_01105</name>
</gene>
<evidence type="ECO:0000313" key="3">
    <source>
        <dbReference type="Proteomes" id="UP001549691"/>
    </source>
</evidence>
<organism evidence="2 3">
    <name type="scientific">Uliginosibacterium flavum</name>
    <dbReference type="NCBI Taxonomy" id="1396831"/>
    <lineage>
        <taxon>Bacteria</taxon>
        <taxon>Pseudomonadati</taxon>
        <taxon>Pseudomonadota</taxon>
        <taxon>Betaproteobacteria</taxon>
        <taxon>Rhodocyclales</taxon>
        <taxon>Zoogloeaceae</taxon>
        <taxon>Uliginosibacterium</taxon>
    </lineage>
</organism>
<comment type="caution">
    <text evidence="2">The sequence shown here is derived from an EMBL/GenBank/DDBJ whole genome shotgun (WGS) entry which is preliminary data.</text>
</comment>
<dbReference type="EMBL" id="JBEWZI010000001">
    <property type="protein sequence ID" value="MET7012767.1"/>
    <property type="molecule type" value="Genomic_DNA"/>
</dbReference>
<reference evidence="2 3" key="1">
    <citation type="submission" date="2024-07" db="EMBL/GenBank/DDBJ databases">
        <title>Uliginosibacterium flavum JJ3220;KACC:17644.</title>
        <authorList>
            <person name="Kim M.K."/>
        </authorList>
    </citation>
    <scope>NUCLEOTIDE SEQUENCE [LARGE SCALE GENOMIC DNA]</scope>
    <source>
        <strain evidence="2 3">KACC:17644</strain>
    </source>
</reference>
<protein>
    <submittedName>
        <fullName evidence="2">Glycosyltransferase</fullName>
        <ecNumber evidence="2">2.4.-.-</ecNumber>
    </submittedName>
</protein>
<dbReference type="PANTHER" id="PTHR12526">
    <property type="entry name" value="GLYCOSYLTRANSFERASE"/>
    <property type="match status" value="1"/>
</dbReference>
<dbReference type="Proteomes" id="UP001549691">
    <property type="component" value="Unassembled WGS sequence"/>
</dbReference>
<dbReference type="Pfam" id="PF13439">
    <property type="entry name" value="Glyco_transf_4"/>
    <property type="match status" value="1"/>
</dbReference>
<dbReference type="Pfam" id="PF13692">
    <property type="entry name" value="Glyco_trans_1_4"/>
    <property type="match status" value="1"/>
</dbReference>
<dbReference type="PANTHER" id="PTHR12526:SF630">
    <property type="entry name" value="GLYCOSYLTRANSFERASE"/>
    <property type="match status" value="1"/>
</dbReference>